<comment type="subcellular location">
    <subcellularLocation>
        <location evidence="1">Cytoplasm</location>
        <location evidence="1">Cytoskeleton</location>
    </subcellularLocation>
</comment>
<dbReference type="CDD" id="cd01364">
    <property type="entry name" value="KISc_BimC_Eg5"/>
    <property type="match status" value="1"/>
</dbReference>
<dbReference type="InterPro" id="IPR019821">
    <property type="entry name" value="Kinesin_motor_CS"/>
</dbReference>
<keyword evidence="5 9" id="KW-0067">ATP-binding</keyword>
<dbReference type="Proteomes" id="UP000243579">
    <property type="component" value="Unassembled WGS sequence"/>
</dbReference>
<keyword evidence="15" id="KW-1185">Reference proteome</keyword>
<feature type="binding site" evidence="9">
    <location>
        <begin position="82"/>
        <end position="89"/>
    </location>
    <ligand>
        <name>ATP</name>
        <dbReference type="ChEBI" id="CHEBI:30616"/>
    </ligand>
</feature>
<evidence type="ECO:0000256" key="2">
    <source>
        <dbReference type="ARBA" id="ARBA00022490"/>
    </source>
</evidence>
<dbReference type="GO" id="GO:0072686">
    <property type="term" value="C:mitotic spindle"/>
    <property type="evidence" value="ECO:0007669"/>
    <property type="project" value="TreeGrafter"/>
</dbReference>
<feature type="region of interest" description="Disordered" evidence="12">
    <location>
        <begin position="966"/>
        <end position="990"/>
    </location>
</feature>
<dbReference type="InterPro" id="IPR036961">
    <property type="entry name" value="Kinesin_motor_dom_sf"/>
</dbReference>
<dbReference type="GO" id="GO:0090307">
    <property type="term" value="P:mitotic spindle assembly"/>
    <property type="evidence" value="ECO:0007669"/>
    <property type="project" value="TreeGrafter"/>
</dbReference>
<dbReference type="GO" id="GO:0008574">
    <property type="term" value="F:plus-end-directed microtubule motor activity"/>
    <property type="evidence" value="ECO:0007669"/>
    <property type="project" value="TreeGrafter"/>
</dbReference>
<organism evidence="14 15">
    <name type="scientific">Achlya hypogyna</name>
    <name type="common">Oomycete</name>
    <name type="synonym">Protoachlya hypogyna</name>
    <dbReference type="NCBI Taxonomy" id="1202772"/>
    <lineage>
        <taxon>Eukaryota</taxon>
        <taxon>Sar</taxon>
        <taxon>Stramenopiles</taxon>
        <taxon>Oomycota</taxon>
        <taxon>Saprolegniomycetes</taxon>
        <taxon>Saprolegniales</taxon>
        <taxon>Achlyaceae</taxon>
        <taxon>Achlya</taxon>
    </lineage>
</organism>
<dbReference type="InterPro" id="IPR027417">
    <property type="entry name" value="P-loop_NTPase"/>
</dbReference>
<dbReference type="AlphaFoldDB" id="A0A1V9ZI37"/>
<evidence type="ECO:0000259" key="13">
    <source>
        <dbReference type="PROSITE" id="PS50067"/>
    </source>
</evidence>
<gene>
    <name evidence="14" type="ORF">ACHHYP_10191</name>
</gene>
<keyword evidence="11" id="KW-0175">Coiled coil</keyword>
<dbReference type="STRING" id="1202772.A0A1V9ZI37"/>
<dbReference type="GO" id="GO:0007018">
    <property type="term" value="P:microtubule-based movement"/>
    <property type="evidence" value="ECO:0007669"/>
    <property type="project" value="InterPro"/>
</dbReference>
<dbReference type="GO" id="GO:0005524">
    <property type="term" value="F:ATP binding"/>
    <property type="evidence" value="ECO:0007669"/>
    <property type="project" value="UniProtKB-UniRule"/>
</dbReference>
<evidence type="ECO:0000256" key="6">
    <source>
        <dbReference type="ARBA" id="ARBA00023175"/>
    </source>
</evidence>
<dbReference type="PROSITE" id="PS50067">
    <property type="entry name" value="KINESIN_MOTOR_2"/>
    <property type="match status" value="1"/>
</dbReference>
<dbReference type="PANTHER" id="PTHR47970:SF12">
    <property type="entry name" value="KINESIN FAMILY MEMBER 11"/>
    <property type="match status" value="1"/>
</dbReference>
<name>A0A1V9ZI37_ACHHY</name>
<dbReference type="SMART" id="SM00129">
    <property type="entry name" value="KISc"/>
    <property type="match status" value="1"/>
</dbReference>
<dbReference type="Gene3D" id="3.40.850.10">
    <property type="entry name" value="Kinesin motor domain"/>
    <property type="match status" value="1"/>
</dbReference>
<reference evidence="14 15" key="1">
    <citation type="journal article" date="2014" name="Genome Biol. Evol.">
        <title>The secreted proteins of Achlya hypogyna and Thraustotheca clavata identify the ancestral oomycete secretome and reveal gene acquisitions by horizontal gene transfer.</title>
        <authorList>
            <person name="Misner I."/>
            <person name="Blouin N."/>
            <person name="Leonard G."/>
            <person name="Richards T.A."/>
            <person name="Lane C.E."/>
        </authorList>
    </citation>
    <scope>NUCLEOTIDE SEQUENCE [LARGE SCALE GENOMIC DNA]</scope>
    <source>
        <strain evidence="14 15">ATCC 48635</strain>
    </source>
</reference>
<dbReference type="GO" id="GO:0051231">
    <property type="term" value="P:spindle elongation"/>
    <property type="evidence" value="ECO:0007669"/>
    <property type="project" value="TreeGrafter"/>
</dbReference>
<accession>A0A1V9ZI37</accession>
<feature type="coiled-coil region" evidence="11">
    <location>
        <begin position="343"/>
        <end position="477"/>
    </location>
</feature>
<dbReference type="PRINTS" id="PR00380">
    <property type="entry name" value="KINESINHEAVY"/>
</dbReference>
<evidence type="ECO:0000256" key="11">
    <source>
        <dbReference type="SAM" id="Coils"/>
    </source>
</evidence>
<evidence type="ECO:0000256" key="7">
    <source>
        <dbReference type="ARBA" id="ARBA00023212"/>
    </source>
</evidence>
<protein>
    <recommendedName>
        <fullName evidence="10">Kinesin-like protein</fullName>
    </recommendedName>
</protein>
<dbReference type="InterPro" id="IPR001752">
    <property type="entry name" value="Kinesin_motor_dom"/>
</dbReference>
<keyword evidence="3 10" id="KW-0493">Microtubule</keyword>
<evidence type="ECO:0000256" key="12">
    <source>
        <dbReference type="SAM" id="MobiDB-lite"/>
    </source>
</evidence>
<dbReference type="GO" id="GO:0005876">
    <property type="term" value="C:spindle microtubule"/>
    <property type="evidence" value="ECO:0007669"/>
    <property type="project" value="TreeGrafter"/>
</dbReference>
<dbReference type="FunFam" id="3.40.850.10:FF:000019">
    <property type="entry name" value="Kinesin-like protein KIN-5D"/>
    <property type="match status" value="1"/>
</dbReference>
<comment type="similarity">
    <text evidence="8">Belongs to the TRAFAC class myosin-kinesin ATPase superfamily. Kinesin family. KIN-5/BimC subfamily.</text>
</comment>
<evidence type="ECO:0000256" key="9">
    <source>
        <dbReference type="PROSITE-ProRule" id="PRU00283"/>
    </source>
</evidence>
<keyword evidence="7" id="KW-0206">Cytoskeleton</keyword>
<evidence type="ECO:0000313" key="15">
    <source>
        <dbReference type="Proteomes" id="UP000243579"/>
    </source>
</evidence>
<dbReference type="InterPro" id="IPR047149">
    <property type="entry name" value="KIF11-like"/>
</dbReference>
<comment type="caution">
    <text evidence="14">The sequence shown here is derived from an EMBL/GenBank/DDBJ whole genome shotgun (WGS) entry which is preliminary data.</text>
</comment>
<proteinExistence type="inferred from homology"/>
<evidence type="ECO:0000256" key="10">
    <source>
        <dbReference type="RuleBase" id="RU000394"/>
    </source>
</evidence>
<keyword evidence="2" id="KW-0963">Cytoplasm</keyword>
<sequence>MEKSVRVAVRVRPLSAKEKAAARPSVVAVAPKEHQVTVRKKTYTFDRVFGQYASQKDVFKGVVQSVVDEALAGFNCTVFAYGQTGTGKTHTIQGKLSPHDENAGIIPRSVNYIFDKLQATKSEYSVRVSFLQLYNEELKDLLGENKKDKPLRLMEDAKRGGVYCQNLEEVTTLTAAHVFELLEIGSKNRITAETLLNEQSSRSHCIFTIRIHSKESNIPGEEMIRSGTLNLVDLAGSECIGRSGARNVRAREAGNINQSLLTLGRVITALVDKHPHVPYRDSKLTRLLQESLGGRAMTTVIATLGPAGDCIDETMSTLDYAHRAKSIKNKPEANQRTTKHVLIKEYGLEIDALRSQLLAARAKDGIFLPPAQYAEMQDRLAWFSSKLAELEDELDIKTTFVAEVEEALESAKTEISELETKLTECQSELASTTETLAATEESLNTTEQLLTRTQAALRASEANTNELQSQAQAATKLYQQRLKEIATLQLAMGINKCTFTLCSRCAVARKDSLLAKNYEAAHAYADRASTQCTETSTALQTFQDEQARRMAALEDHIRKVSEKYETSLGDVATKFSAVRKDVAGLVQGVLAKVEAGNDSVHAEHDKQRAAQEVQLQAWLSSLGELEPLTEELTSQLNTLVSSSWHSVSAVTSQIAAECNAMRTGMQAYATEHKRMLDSLQSKLAATFREEATMLSADASHSVGVLHSTQETMRQHVMDIQMSLKAQLDNCLQSVLSSLSGQSDALENQATAAKNRFDRVLDDITRDVAAVQTSTMDQASRLAAQLGTTDDHVHKDLASGSTDAVESHASSVAQLHSSLAAQATANASAAESLLASQSRAQADRFNAATDWVASEFQRVEGGQTSFVAVHESSAKAVQGACQSWRGSVNTLASASAAHTSAVVDKVSRHDAATAEFVASVAADVSTGATPRKRQLEPPFPVFLVPAVPDPSLPEELGSPKRKLEALELPDLVGGSRLQPPKKYLKSTDAAQ</sequence>
<dbReference type="EMBL" id="JNBR01000100">
    <property type="protein sequence ID" value="OQR97637.1"/>
    <property type="molecule type" value="Genomic_DNA"/>
</dbReference>
<evidence type="ECO:0000256" key="1">
    <source>
        <dbReference type="ARBA" id="ARBA00004245"/>
    </source>
</evidence>
<keyword evidence="6 9" id="KW-0505">Motor protein</keyword>
<dbReference type="GO" id="GO:0008017">
    <property type="term" value="F:microtubule binding"/>
    <property type="evidence" value="ECO:0007669"/>
    <property type="project" value="InterPro"/>
</dbReference>
<evidence type="ECO:0000256" key="5">
    <source>
        <dbReference type="ARBA" id="ARBA00022840"/>
    </source>
</evidence>
<evidence type="ECO:0000256" key="8">
    <source>
        <dbReference type="ARBA" id="ARBA00034704"/>
    </source>
</evidence>
<dbReference type="OrthoDB" id="3176171at2759"/>
<evidence type="ECO:0000313" key="14">
    <source>
        <dbReference type="EMBL" id="OQR97637.1"/>
    </source>
</evidence>
<dbReference type="InterPro" id="IPR047241">
    <property type="entry name" value="KIF11-like_kin_motor_dom"/>
</dbReference>
<evidence type="ECO:0000256" key="4">
    <source>
        <dbReference type="ARBA" id="ARBA00022741"/>
    </source>
</evidence>
<feature type="domain" description="Kinesin motor" evidence="13">
    <location>
        <begin position="4"/>
        <end position="327"/>
    </location>
</feature>
<evidence type="ECO:0000256" key="3">
    <source>
        <dbReference type="ARBA" id="ARBA00022701"/>
    </source>
</evidence>
<keyword evidence="4 9" id="KW-0547">Nucleotide-binding</keyword>
<dbReference type="PROSITE" id="PS00411">
    <property type="entry name" value="KINESIN_MOTOR_1"/>
    <property type="match status" value="1"/>
</dbReference>
<dbReference type="PANTHER" id="PTHR47970">
    <property type="entry name" value="KINESIN-LIKE PROTEIN KIF11"/>
    <property type="match status" value="1"/>
</dbReference>
<dbReference type="Pfam" id="PF00225">
    <property type="entry name" value="Kinesin"/>
    <property type="match status" value="1"/>
</dbReference>
<dbReference type="SUPFAM" id="SSF52540">
    <property type="entry name" value="P-loop containing nucleoside triphosphate hydrolases"/>
    <property type="match status" value="1"/>
</dbReference>